<dbReference type="InterPro" id="IPR000160">
    <property type="entry name" value="GGDEF_dom"/>
</dbReference>
<dbReference type="RefSeq" id="WP_206658714.1">
    <property type="nucleotide sequence ID" value="NZ_CP071182.1"/>
</dbReference>
<accession>A0A9X7W4C7</accession>
<dbReference type="KEGG" id="afx:JZ786_11045"/>
<keyword evidence="1" id="KW-1133">Transmembrane helix</keyword>
<evidence type="ECO:0000313" key="3">
    <source>
        <dbReference type="EMBL" id="QSO49403.1"/>
    </source>
</evidence>
<evidence type="ECO:0000313" key="4">
    <source>
        <dbReference type="Proteomes" id="UP000663505"/>
    </source>
</evidence>
<dbReference type="CDD" id="cd01949">
    <property type="entry name" value="GGDEF"/>
    <property type="match status" value="1"/>
</dbReference>
<dbReference type="PROSITE" id="PS50887">
    <property type="entry name" value="GGDEF"/>
    <property type="match status" value="1"/>
</dbReference>
<name>A0A9X7W4C7_9BACL</name>
<dbReference type="PANTHER" id="PTHR45138">
    <property type="entry name" value="REGULATORY COMPONENTS OF SENSORY TRANSDUCTION SYSTEM"/>
    <property type="match status" value="1"/>
</dbReference>
<dbReference type="InterPro" id="IPR029787">
    <property type="entry name" value="Nucleotide_cyclase"/>
</dbReference>
<dbReference type="InterPro" id="IPR043128">
    <property type="entry name" value="Rev_trsase/Diguanyl_cyclase"/>
</dbReference>
<organism evidence="3 4">
    <name type="scientific">Alicyclobacillus mengziensis</name>
    <dbReference type="NCBI Taxonomy" id="2931921"/>
    <lineage>
        <taxon>Bacteria</taxon>
        <taxon>Bacillati</taxon>
        <taxon>Bacillota</taxon>
        <taxon>Bacilli</taxon>
        <taxon>Bacillales</taxon>
        <taxon>Alicyclobacillaceae</taxon>
        <taxon>Alicyclobacillus</taxon>
    </lineage>
</organism>
<reference evidence="3 4" key="1">
    <citation type="submission" date="2021-02" db="EMBL/GenBank/DDBJ databases">
        <title>Alicyclobacillus curvatus sp. nov. and Alicyclobacillus mengziensis sp. nov., two acidophilic bacteria isolated from acid mine drainage.</title>
        <authorList>
            <person name="Huang Y."/>
        </authorList>
    </citation>
    <scope>NUCLEOTIDE SEQUENCE [LARGE SCALE GENOMIC DNA]</scope>
    <source>
        <strain evidence="3 4">S30H14</strain>
    </source>
</reference>
<dbReference type="InterPro" id="IPR050469">
    <property type="entry name" value="Diguanylate_Cyclase"/>
</dbReference>
<dbReference type="Proteomes" id="UP000663505">
    <property type="component" value="Chromosome"/>
</dbReference>
<protein>
    <submittedName>
        <fullName evidence="3">GGDEF domain-containing protein</fullName>
    </submittedName>
</protein>
<keyword evidence="1" id="KW-0812">Transmembrane</keyword>
<evidence type="ECO:0000259" key="2">
    <source>
        <dbReference type="PROSITE" id="PS50887"/>
    </source>
</evidence>
<feature type="domain" description="GGDEF" evidence="2">
    <location>
        <begin position="100"/>
        <end position="224"/>
    </location>
</feature>
<proteinExistence type="predicted"/>
<dbReference type="SUPFAM" id="SSF55073">
    <property type="entry name" value="Nucleotide cyclase"/>
    <property type="match status" value="1"/>
</dbReference>
<dbReference type="PANTHER" id="PTHR45138:SF9">
    <property type="entry name" value="DIGUANYLATE CYCLASE DGCM-RELATED"/>
    <property type="match status" value="1"/>
</dbReference>
<sequence length="224" mass="25952">MKFTGRVFTPVVAVLMIIAWHTSYFLIDRHAAYAFLIRDGFLKYDYIYSPLILPFFWWMGKKYDEARFYSERDPLTGLYNRRFVWNMFPEMLSKADKSKERLNIFVVDIDRFKKINDTYGHELGDAVIRDVSSVLLSLTNPSDLVARWGGDEFLIVMSDNQHPPNSLTVLIEQKLRKSSNHGIIVTVSMGSSTYPETAKLASDLIRLADESMYQSKLAKQHHLP</sequence>
<gene>
    <name evidence="3" type="ORF">JZ786_11045</name>
</gene>
<keyword evidence="4" id="KW-1185">Reference proteome</keyword>
<feature type="transmembrane region" description="Helical" evidence="1">
    <location>
        <begin position="7"/>
        <end position="27"/>
    </location>
</feature>
<dbReference type="EMBL" id="CP071182">
    <property type="protein sequence ID" value="QSO49403.1"/>
    <property type="molecule type" value="Genomic_DNA"/>
</dbReference>
<dbReference type="GO" id="GO:0052621">
    <property type="term" value="F:diguanylate cyclase activity"/>
    <property type="evidence" value="ECO:0007669"/>
    <property type="project" value="TreeGrafter"/>
</dbReference>
<keyword evidence="1" id="KW-0472">Membrane</keyword>
<evidence type="ECO:0000256" key="1">
    <source>
        <dbReference type="SAM" id="Phobius"/>
    </source>
</evidence>
<dbReference type="AlphaFoldDB" id="A0A9X7W4C7"/>
<dbReference type="GO" id="GO:0005886">
    <property type="term" value="C:plasma membrane"/>
    <property type="evidence" value="ECO:0007669"/>
    <property type="project" value="TreeGrafter"/>
</dbReference>
<dbReference type="Gene3D" id="3.30.70.270">
    <property type="match status" value="1"/>
</dbReference>
<dbReference type="Pfam" id="PF00990">
    <property type="entry name" value="GGDEF"/>
    <property type="match status" value="1"/>
</dbReference>
<dbReference type="SMART" id="SM00267">
    <property type="entry name" value="GGDEF"/>
    <property type="match status" value="1"/>
</dbReference>
<dbReference type="GO" id="GO:0043709">
    <property type="term" value="P:cell adhesion involved in single-species biofilm formation"/>
    <property type="evidence" value="ECO:0007669"/>
    <property type="project" value="TreeGrafter"/>
</dbReference>
<feature type="transmembrane region" description="Helical" evidence="1">
    <location>
        <begin position="47"/>
        <end position="63"/>
    </location>
</feature>
<dbReference type="GO" id="GO:1902201">
    <property type="term" value="P:negative regulation of bacterial-type flagellum-dependent cell motility"/>
    <property type="evidence" value="ECO:0007669"/>
    <property type="project" value="TreeGrafter"/>
</dbReference>
<dbReference type="NCBIfam" id="TIGR00254">
    <property type="entry name" value="GGDEF"/>
    <property type="match status" value="1"/>
</dbReference>